<evidence type="ECO:0000256" key="1">
    <source>
        <dbReference type="ARBA" id="ARBA00022801"/>
    </source>
</evidence>
<proteinExistence type="predicted"/>
<organism evidence="2 3">
    <name type="scientific">Pigmentiphaga aceris</name>
    <dbReference type="NCBI Taxonomy" id="1940612"/>
    <lineage>
        <taxon>Bacteria</taxon>
        <taxon>Pseudomonadati</taxon>
        <taxon>Pseudomonadota</taxon>
        <taxon>Betaproteobacteria</taxon>
        <taxon>Burkholderiales</taxon>
        <taxon>Alcaligenaceae</taxon>
        <taxon>Pigmentiphaga</taxon>
    </lineage>
</organism>
<dbReference type="OrthoDB" id="9814783at2"/>
<protein>
    <submittedName>
        <fullName evidence="2">Histidine phosphatase family protein</fullName>
    </submittedName>
</protein>
<dbReference type="Pfam" id="PF00300">
    <property type="entry name" value="His_Phos_1"/>
    <property type="match status" value="1"/>
</dbReference>
<evidence type="ECO:0000313" key="3">
    <source>
        <dbReference type="Proteomes" id="UP000325161"/>
    </source>
</evidence>
<dbReference type="EMBL" id="CP043046">
    <property type="protein sequence ID" value="QEI05562.1"/>
    <property type="molecule type" value="Genomic_DNA"/>
</dbReference>
<dbReference type="AlphaFoldDB" id="A0A5C0ATA1"/>
<dbReference type="GO" id="GO:0016787">
    <property type="term" value="F:hydrolase activity"/>
    <property type="evidence" value="ECO:0007669"/>
    <property type="project" value="UniProtKB-KW"/>
</dbReference>
<sequence>MNLILWRHAEAEEGEDDLARALTRRGRRQAEMAAGWLGRHAPEDMQVLVSPAVRTRQTADMLGRDYTVVPDIAPGASPDLVLAAAGWPLNAQTVLIVGHQPTLGQVASILLAGNTLNWTLKKGGIWWLGRRQRDEDFQVVLRAVVNPEFL</sequence>
<evidence type="ECO:0000313" key="2">
    <source>
        <dbReference type="EMBL" id="QEI05562.1"/>
    </source>
</evidence>
<dbReference type="SUPFAM" id="SSF53254">
    <property type="entry name" value="Phosphoglycerate mutase-like"/>
    <property type="match status" value="1"/>
</dbReference>
<gene>
    <name evidence="2" type="ORF">FXN63_06685</name>
</gene>
<dbReference type="InterPro" id="IPR013078">
    <property type="entry name" value="His_Pase_superF_clade-1"/>
</dbReference>
<dbReference type="KEGG" id="pacr:FXN63_06685"/>
<accession>A0A5C0ATA1</accession>
<name>A0A5C0ATA1_9BURK</name>
<dbReference type="CDD" id="cd07040">
    <property type="entry name" value="HP"/>
    <property type="match status" value="1"/>
</dbReference>
<dbReference type="InterPro" id="IPR051021">
    <property type="entry name" value="Mito_Ser/Thr_phosphatase"/>
</dbReference>
<dbReference type="PANTHER" id="PTHR20935">
    <property type="entry name" value="PHOSPHOGLYCERATE MUTASE-RELATED"/>
    <property type="match status" value="1"/>
</dbReference>
<keyword evidence="3" id="KW-1185">Reference proteome</keyword>
<dbReference type="RefSeq" id="WP_148813899.1">
    <property type="nucleotide sequence ID" value="NZ_CP043046.1"/>
</dbReference>
<reference evidence="2 3" key="1">
    <citation type="submission" date="2019-08" db="EMBL/GenBank/DDBJ databases">
        <title>Amphibian skin-associated Pigmentiphaga: genome sequence and occurrence across geography and hosts.</title>
        <authorList>
            <person name="Bletz M.C."/>
            <person name="Bunk B."/>
            <person name="Sproeer C."/>
            <person name="Biwer P."/>
            <person name="Reiter S."/>
            <person name="Rabemananjara F.C.E."/>
            <person name="Schulz S."/>
            <person name="Overmann J."/>
            <person name="Vences M."/>
        </authorList>
    </citation>
    <scope>NUCLEOTIDE SEQUENCE [LARGE SCALE GENOMIC DNA]</scope>
    <source>
        <strain evidence="2 3">Mada1488</strain>
    </source>
</reference>
<dbReference type="SMART" id="SM00855">
    <property type="entry name" value="PGAM"/>
    <property type="match status" value="1"/>
</dbReference>
<dbReference type="Proteomes" id="UP000325161">
    <property type="component" value="Chromosome"/>
</dbReference>
<dbReference type="Gene3D" id="3.40.50.1240">
    <property type="entry name" value="Phosphoglycerate mutase-like"/>
    <property type="match status" value="1"/>
</dbReference>
<keyword evidence="1" id="KW-0378">Hydrolase</keyword>
<dbReference type="PANTHER" id="PTHR20935:SF1">
    <property type="entry name" value="SLL1549 PROTEIN"/>
    <property type="match status" value="1"/>
</dbReference>
<dbReference type="InterPro" id="IPR029033">
    <property type="entry name" value="His_PPase_superfam"/>
</dbReference>